<organism evidence="3 4">
    <name type="scientific">[Candida] anglica</name>
    <dbReference type="NCBI Taxonomy" id="148631"/>
    <lineage>
        <taxon>Eukaryota</taxon>
        <taxon>Fungi</taxon>
        <taxon>Dikarya</taxon>
        <taxon>Ascomycota</taxon>
        <taxon>Saccharomycotina</taxon>
        <taxon>Pichiomycetes</taxon>
        <taxon>Debaryomycetaceae</taxon>
        <taxon>Kurtzmaniella</taxon>
    </lineage>
</organism>
<dbReference type="InterPro" id="IPR050791">
    <property type="entry name" value="Aldo-Keto_reductase"/>
</dbReference>
<keyword evidence="4" id="KW-1185">Reference proteome</keyword>
<proteinExistence type="predicted"/>
<dbReference type="Pfam" id="PF00248">
    <property type="entry name" value="Aldo_ket_red"/>
    <property type="match status" value="1"/>
</dbReference>
<gene>
    <name evidence="3" type="ORF">CAAN4_G04038</name>
</gene>
<reference evidence="3 4" key="1">
    <citation type="submission" date="2024-01" db="EMBL/GenBank/DDBJ databases">
        <authorList>
            <consortium name="Genoscope - CEA"/>
            <person name="William W."/>
        </authorList>
    </citation>
    <scope>NUCLEOTIDE SEQUENCE [LARGE SCALE GENOMIC DNA]</scope>
    <source>
        <strain evidence="3 4">29B2s-10</strain>
    </source>
</reference>
<dbReference type="PANTHER" id="PTHR43625">
    <property type="entry name" value="AFLATOXIN B1 ALDEHYDE REDUCTASE"/>
    <property type="match status" value="1"/>
</dbReference>
<keyword evidence="1" id="KW-0560">Oxidoreductase</keyword>
<dbReference type="EMBL" id="OZ004259">
    <property type="protein sequence ID" value="CAK7916482.1"/>
    <property type="molecule type" value="Genomic_DNA"/>
</dbReference>
<evidence type="ECO:0000259" key="2">
    <source>
        <dbReference type="Pfam" id="PF00248"/>
    </source>
</evidence>
<evidence type="ECO:0000313" key="4">
    <source>
        <dbReference type="Proteomes" id="UP001497600"/>
    </source>
</evidence>
<dbReference type="InterPro" id="IPR036812">
    <property type="entry name" value="NAD(P)_OxRdtase_dom_sf"/>
</dbReference>
<name>A0ABP0EHD2_9ASCO</name>
<feature type="domain" description="NADP-dependent oxidoreductase" evidence="2">
    <location>
        <begin position="10"/>
        <end position="325"/>
    </location>
</feature>
<dbReference type="Proteomes" id="UP001497600">
    <property type="component" value="Chromosome G"/>
</dbReference>
<evidence type="ECO:0000256" key="1">
    <source>
        <dbReference type="ARBA" id="ARBA00023002"/>
    </source>
</evidence>
<evidence type="ECO:0000313" key="3">
    <source>
        <dbReference type="EMBL" id="CAK7916482.1"/>
    </source>
</evidence>
<dbReference type="PANTHER" id="PTHR43625:SF78">
    <property type="entry name" value="PYRIDOXAL REDUCTASE-RELATED"/>
    <property type="match status" value="1"/>
</dbReference>
<sequence length="345" mass="38053">MSSAIPINDKIGFGTMSLSWIPNPKPIKESAATIEYVTSKYGVKYLNAGEFYGADDINLKIIKEFLDTTSQPTNEFIISIKGGLDLATFKISGTKESISKSIENCASYFAPIGDSKRPKILYEIARVDPNVPYADTISYIHDYVKSGHIDGISLSEVSAKSIATAAEIAPISCVEVEFSFITQDIVTNGVLKECSSRDIAIVAYSPLGRGLLTNYAVENSDTFLKKIPEGDMRLHFDRFAPENFDSNLKYMKKLYEFAQKKNTSLESLSLSWFAAVSQSSTIEGLGKLPKIVPIPSGSTPQRIDSNFGHLIELSPSDLQEIQEIISSYTVQGYRYNEHAEGTLFQ</sequence>
<dbReference type="CDD" id="cd19077">
    <property type="entry name" value="AKR_AKR8A1-2"/>
    <property type="match status" value="1"/>
</dbReference>
<protein>
    <submittedName>
        <fullName evidence="3">Pyridoxal reductase</fullName>
    </submittedName>
</protein>
<dbReference type="Gene3D" id="3.20.20.100">
    <property type="entry name" value="NADP-dependent oxidoreductase domain"/>
    <property type="match status" value="1"/>
</dbReference>
<accession>A0ABP0EHD2</accession>
<dbReference type="InterPro" id="IPR023210">
    <property type="entry name" value="NADP_OxRdtase_dom"/>
</dbReference>
<dbReference type="SUPFAM" id="SSF51430">
    <property type="entry name" value="NAD(P)-linked oxidoreductase"/>
    <property type="match status" value="1"/>
</dbReference>